<dbReference type="Proteomes" id="UP000621454">
    <property type="component" value="Unassembled WGS sequence"/>
</dbReference>
<evidence type="ECO:0000256" key="2">
    <source>
        <dbReference type="ARBA" id="ARBA00006411"/>
    </source>
</evidence>
<comment type="similarity">
    <text evidence="2">Belongs to the EspG family.</text>
</comment>
<comment type="caution">
    <text evidence="5">The sequence shown here is derived from an EMBL/GenBank/DDBJ whole genome shotgun (WGS) entry which is preliminary data.</text>
</comment>
<reference evidence="5" key="2">
    <citation type="submission" date="2020-09" db="EMBL/GenBank/DDBJ databases">
        <authorList>
            <person name="Sun Q."/>
            <person name="Zhou Y."/>
        </authorList>
    </citation>
    <scope>NUCLEOTIDE SEQUENCE</scope>
    <source>
        <strain evidence="5">CGMCC 1.12827</strain>
    </source>
</reference>
<dbReference type="AlphaFoldDB" id="A0A916SW81"/>
<reference evidence="5" key="1">
    <citation type="journal article" date="2014" name="Int. J. Syst. Evol. Microbiol.">
        <title>Complete genome sequence of Corynebacterium casei LMG S-19264T (=DSM 44701T), isolated from a smear-ripened cheese.</title>
        <authorList>
            <consortium name="US DOE Joint Genome Institute (JGI-PGF)"/>
            <person name="Walter F."/>
            <person name="Albersmeier A."/>
            <person name="Kalinowski J."/>
            <person name="Ruckert C."/>
        </authorList>
    </citation>
    <scope>NUCLEOTIDE SEQUENCE</scope>
    <source>
        <strain evidence="5">CGMCC 1.12827</strain>
    </source>
</reference>
<proteinExistence type="inferred from homology"/>
<sequence>MIITPQAFLAVWRHLNNSEPPSVFQYRTEGMDELDVAVRREQQLVEEIVPTLTDGQRAMFTVLATAKLKARVLGLDETLGENDQRGHTRVYSAGVASTGAVIAAQTPGTGGFGGNITVSGMQYAAWPKRLVEALPDSPGAGHIPAVYGFDDNFSSGNGTSIRVSATPDPVVRAKRAHMEAPSRTTGIIEVTLHDMGTAIPAQQVSLYYRDIDDDGRYALTQFGRDDLIPADAATMTSLVSRCFSHVTQRFEDLADAY</sequence>
<evidence type="ECO:0000313" key="6">
    <source>
        <dbReference type="Proteomes" id="UP000621454"/>
    </source>
</evidence>
<evidence type="ECO:0000256" key="1">
    <source>
        <dbReference type="ARBA" id="ARBA00004496"/>
    </source>
</evidence>
<evidence type="ECO:0000256" key="4">
    <source>
        <dbReference type="ARBA" id="ARBA00023186"/>
    </source>
</evidence>
<evidence type="ECO:0008006" key="7">
    <source>
        <dbReference type="Google" id="ProtNLM"/>
    </source>
</evidence>
<protein>
    <recommendedName>
        <fullName evidence="7">EspG family protein</fullName>
    </recommendedName>
</protein>
<keyword evidence="6" id="KW-1185">Reference proteome</keyword>
<dbReference type="InterPro" id="IPR025734">
    <property type="entry name" value="EspG"/>
</dbReference>
<gene>
    <name evidence="5" type="ORF">GCM10011489_01250</name>
</gene>
<keyword evidence="3" id="KW-0963">Cytoplasm</keyword>
<organism evidence="5 6">
    <name type="scientific">Gordonia jinhuaensis</name>
    <dbReference type="NCBI Taxonomy" id="1517702"/>
    <lineage>
        <taxon>Bacteria</taxon>
        <taxon>Bacillati</taxon>
        <taxon>Actinomycetota</taxon>
        <taxon>Actinomycetes</taxon>
        <taxon>Mycobacteriales</taxon>
        <taxon>Gordoniaceae</taxon>
        <taxon>Gordonia</taxon>
    </lineage>
</organism>
<accession>A0A916SW81</accession>
<dbReference type="Pfam" id="PF14011">
    <property type="entry name" value="ESX-1_EspG"/>
    <property type="match status" value="1"/>
</dbReference>
<comment type="subcellular location">
    <subcellularLocation>
        <location evidence="1">Cytoplasm</location>
    </subcellularLocation>
</comment>
<evidence type="ECO:0000256" key="3">
    <source>
        <dbReference type="ARBA" id="ARBA00022490"/>
    </source>
</evidence>
<dbReference type="EMBL" id="BMGC01000001">
    <property type="protein sequence ID" value="GGB16899.1"/>
    <property type="molecule type" value="Genomic_DNA"/>
</dbReference>
<dbReference type="RefSeq" id="WP_188584633.1">
    <property type="nucleotide sequence ID" value="NZ_BMGC01000001.1"/>
</dbReference>
<evidence type="ECO:0000313" key="5">
    <source>
        <dbReference type="EMBL" id="GGB16899.1"/>
    </source>
</evidence>
<name>A0A916SW81_9ACTN</name>
<keyword evidence="4" id="KW-0143">Chaperone</keyword>